<dbReference type="CTD" id="20316563"/>
<dbReference type="KEGG" id="ovi:T265_02375"/>
<proteinExistence type="predicted"/>
<dbReference type="AlphaFoldDB" id="A0A074ZZ85"/>
<dbReference type="OrthoDB" id="269496at2759"/>
<dbReference type="EMBL" id="KL596647">
    <property type="protein sequence ID" value="KER31317.1"/>
    <property type="molecule type" value="Genomic_DNA"/>
</dbReference>
<dbReference type="Proteomes" id="UP000054324">
    <property type="component" value="Unassembled WGS sequence"/>
</dbReference>
<dbReference type="RefSeq" id="XP_009164872.1">
    <property type="nucleotide sequence ID" value="XM_009166608.1"/>
</dbReference>
<keyword evidence="2" id="KW-1185">Reference proteome</keyword>
<name>A0A074ZZ85_OPIVI</name>
<evidence type="ECO:0000313" key="2">
    <source>
        <dbReference type="Proteomes" id="UP000054324"/>
    </source>
</evidence>
<reference evidence="1 2" key="1">
    <citation type="submission" date="2013-11" db="EMBL/GenBank/DDBJ databases">
        <title>Opisthorchis viverrini - life in the bile duct.</title>
        <authorList>
            <person name="Young N.D."/>
            <person name="Nagarajan N."/>
            <person name="Lin S.J."/>
            <person name="Korhonen P.K."/>
            <person name="Jex A.R."/>
            <person name="Hall R.S."/>
            <person name="Safavi-Hemami H."/>
            <person name="Kaewkong W."/>
            <person name="Bertrand D."/>
            <person name="Gao S."/>
            <person name="Seet Q."/>
            <person name="Wongkham S."/>
            <person name="Teh B.T."/>
            <person name="Wongkham C."/>
            <person name="Intapan P.M."/>
            <person name="Maleewong W."/>
            <person name="Yang X."/>
            <person name="Hu M."/>
            <person name="Wang Z."/>
            <person name="Hofmann A."/>
            <person name="Sternberg P.W."/>
            <person name="Tan P."/>
            <person name="Wang J."/>
            <person name="Gasser R.B."/>
        </authorList>
    </citation>
    <scope>NUCLEOTIDE SEQUENCE [LARGE SCALE GENOMIC DNA]</scope>
</reference>
<organism evidence="1 2">
    <name type="scientific">Opisthorchis viverrini</name>
    <name type="common">Southeast Asian liver fluke</name>
    <dbReference type="NCBI Taxonomy" id="6198"/>
    <lineage>
        <taxon>Eukaryota</taxon>
        <taxon>Metazoa</taxon>
        <taxon>Spiralia</taxon>
        <taxon>Lophotrochozoa</taxon>
        <taxon>Platyhelminthes</taxon>
        <taxon>Trematoda</taxon>
        <taxon>Digenea</taxon>
        <taxon>Opisthorchiida</taxon>
        <taxon>Opisthorchiata</taxon>
        <taxon>Opisthorchiidae</taxon>
        <taxon>Opisthorchis</taxon>
    </lineage>
</organism>
<accession>A0A074ZZ85</accession>
<gene>
    <name evidence="1" type="ORF">T265_02375</name>
</gene>
<protein>
    <submittedName>
        <fullName evidence="1">Uncharacterized protein</fullName>
    </submittedName>
</protein>
<sequence length="78" mass="9039">MSASSLVQFLIKTVHFLQFTGDEAARWLKWLEREFTDRKVRGSNPTSATRLPLSRLGRKTRKETANHLSYLTVDTMNK</sequence>
<evidence type="ECO:0000313" key="1">
    <source>
        <dbReference type="EMBL" id="KER31317.1"/>
    </source>
</evidence>
<dbReference type="GeneID" id="20316563"/>